<dbReference type="Proteomes" id="UP000243459">
    <property type="component" value="Chromosome 3"/>
</dbReference>
<evidence type="ECO:0000313" key="3">
    <source>
        <dbReference type="Proteomes" id="UP000243459"/>
    </source>
</evidence>
<sequence>MCPFRCYLVYFAGDDPSDFRHAFDILDVLDADGDSKINLSDLKSTIITDNDIIASMISAANTDHNGIVDFDEFERVLGGGGGRDGRETVFKMPIVLALI</sequence>
<dbReference type="Gene3D" id="1.10.238.10">
    <property type="entry name" value="EF-hand"/>
    <property type="match status" value="1"/>
</dbReference>
<organism evidence="2 3">
    <name type="scientific">Asparagus officinalis</name>
    <name type="common">Garden asparagus</name>
    <dbReference type="NCBI Taxonomy" id="4686"/>
    <lineage>
        <taxon>Eukaryota</taxon>
        <taxon>Viridiplantae</taxon>
        <taxon>Streptophyta</taxon>
        <taxon>Embryophyta</taxon>
        <taxon>Tracheophyta</taxon>
        <taxon>Spermatophyta</taxon>
        <taxon>Magnoliopsida</taxon>
        <taxon>Liliopsida</taxon>
        <taxon>Asparagales</taxon>
        <taxon>Asparagaceae</taxon>
        <taxon>Asparagoideae</taxon>
        <taxon>Asparagus</taxon>
    </lineage>
</organism>
<dbReference type="Gramene" id="ONK75077">
    <property type="protein sequence ID" value="ONK75077"/>
    <property type="gene ID" value="A4U43_C03F13080"/>
</dbReference>
<proteinExistence type="predicted"/>
<dbReference type="SUPFAM" id="SSF47473">
    <property type="entry name" value="EF-hand"/>
    <property type="match status" value="1"/>
</dbReference>
<protein>
    <recommendedName>
        <fullName evidence="1">EF-hand domain-containing protein</fullName>
    </recommendedName>
</protein>
<gene>
    <name evidence="2" type="ORF">A4U43_C03F13080</name>
</gene>
<dbReference type="InterPro" id="IPR002048">
    <property type="entry name" value="EF_hand_dom"/>
</dbReference>
<dbReference type="PROSITE" id="PS50222">
    <property type="entry name" value="EF_HAND_2"/>
    <property type="match status" value="1"/>
</dbReference>
<reference evidence="3" key="1">
    <citation type="journal article" date="2017" name="Nat. Commun.">
        <title>The asparagus genome sheds light on the origin and evolution of a young Y chromosome.</title>
        <authorList>
            <person name="Harkess A."/>
            <person name="Zhou J."/>
            <person name="Xu C."/>
            <person name="Bowers J.E."/>
            <person name="Van der Hulst R."/>
            <person name="Ayyampalayam S."/>
            <person name="Mercati F."/>
            <person name="Riccardi P."/>
            <person name="McKain M.R."/>
            <person name="Kakrana A."/>
            <person name="Tang H."/>
            <person name="Ray J."/>
            <person name="Groenendijk J."/>
            <person name="Arikit S."/>
            <person name="Mathioni S.M."/>
            <person name="Nakano M."/>
            <person name="Shan H."/>
            <person name="Telgmann-Rauber A."/>
            <person name="Kanno A."/>
            <person name="Yue Z."/>
            <person name="Chen H."/>
            <person name="Li W."/>
            <person name="Chen Y."/>
            <person name="Xu X."/>
            <person name="Zhang Y."/>
            <person name="Luo S."/>
            <person name="Chen H."/>
            <person name="Gao J."/>
            <person name="Mao Z."/>
            <person name="Pires J.C."/>
            <person name="Luo M."/>
            <person name="Kudrna D."/>
            <person name="Wing R.A."/>
            <person name="Meyers B.C."/>
            <person name="Yi K."/>
            <person name="Kong H."/>
            <person name="Lavrijsen P."/>
            <person name="Sunseri F."/>
            <person name="Falavigna A."/>
            <person name="Ye Y."/>
            <person name="Leebens-Mack J.H."/>
            <person name="Chen G."/>
        </authorList>
    </citation>
    <scope>NUCLEOTIDE SEQUENCE [LARGE SCALE GENOMIC DNA]</scope>
    <source>
        <strain evidence="3">cv. DH0086</strain>
    </source>
</reference>
<name>A0A5P1FCG9_ASPOF</name>
<dbReference type="EMBL" id="CM007383">
    <property type="protein sequence ID" value="ONK75077.1"/>
    <property type="molecule type" value="Genomic_DNA"/>
</dbReference>
<evidence type="ECO:0000313" key="2">
    <source>
        <dbReference type="EMBL" id="ONK75077.1"/>
    </source>
</evidence>
<accession>A0A5P1FCG9</accession>
<evidence type="ECO:0000259" key="1">
    <source>
        <dbReference type="PROSITE" id="PS50222"/>
    </source>
</evidence>
<dbReference type="GO" id="GO:0005509">
    <property type="term" value="F:calcium ion binding"/>
    <property type="evidence" value="ECO:0007669"/>
    <property type="project" value="InterPro"/>
</dbReference>
<feature type="domain" description="EF-hand" evidence="1">
    <location>
        <begin position="48"/>
        <end position="83"/>
    </location>
</feature>
<dbReference type="InterPro" id="IPR011992">
    <property type="entry name" value="EF-hand-dom_pair"/>
</dbReference>
<dbReference type="AlphaFoldDB" id="A0A5P1FCG9"/>
<keyword evidence="3" id="KW-1185">Reference proteome</keyword>